<name>A0A329CSA5_9BURK</name>
<dbReference type="InterPro" id="IPR007410">
    <property type="entry name" value="LpqE-like"/>
</dbReference>
<dbReference type="PANTHER" id="PTHR36302">
    <property type="entry name" value="BLR7088 PROTEIN"/>
    <property type="match status" value="1"/>
</dbReference>
<accession>A0A329CSA5</accession>
<organism evidence="2 3">
    <name type="scientific">Paraburkholderia bryophila</name>
    <dbReference type="NCBI Taxonomy" id="420952"/>
    <lineage>
        <taxon>Bacteria</taxon>
        <taxon>Pseudomonadati</taxon>
        <taxon>Pseudomonadota</taxon>
        <taxon>Betaproteobacteria</taxon>
        <taxon>Burkholderiales</taxon>
        <taxon>Burkholderiaceae</taxon>
        <taxon>Paraburkholderia</taxon>
    </lineage>
</organism>
<dbReference type="InterPro" id="IPR036182">
    <property type="entry name" value="PCuAC_sf"/>
</dbReference>
<feature type="signal peptide" evidence="1">
    <location>
        <begin position="1"/>
        <end position="22"/>
    </location>
</feature>
<dbReference type="InterPro" id="IPR058248">
    <property type="entry name" value="Lxx211020-like"/>
</dbReference>
<evidence type="ECO:0000313" key="2">
    <source>
        <dbReference type="EMBL" id="RAS34614.1"/>
    </source>
</evidence>
<reference evidence="2 3" key="1">
    <citation type="submission" date="2018-06" db="EMBL/GenBank/DDBJ databases">
        <title>Genomic Encyclopedia of Type Strains, Phase III (KMG-III): the genomes of soil and plant-associated and newly described type strains.</title>
        <authorList>
            <person name="Whitman W."/>
        </authorList>
    </citation>
    <scope>NUCLEOTIDE SEQUENCE [LARGE SCALE GENOMIC DNA]</scope>
    <source>
        <strain evidence="2 3">LMG 23644</strain>
    </source>
</reference>
<gene>
    <name evidence="2" type="ORF">BX591_106295</name>
</gene>
<dbReference type="Pfam" id="PF04314">
    <property type="entry name" value="PCuAC"/>
    <property type="match status" value="1"/>
</dbReference>
<dbReference type="SUPFAM" id="SSF110087">
    <property type="entry name" value="DR1885-like metal-binding protein"/>
    <property type="match status" value="1"/>
</dbReference>
<dbReference type="RefSeq" id="WP_111931926.1">
    <property type="nucleotide sequence ID" value="NZ_CADFFP010000010.1"/>
</dbReference>
<keyword evidence="1" id="KW-0732">Signal</keyword>
<dbReference type="EMBL" id="QLTK01000006">
    <property type="protein sequence ID" value="RAS34614.1"/>
    <property type="molecule type" value="Genomic_DNA"/>
</dbReference>
<dbReference type="PANTHER" id="PTHR36302:SF1">
    <property type="entry name" value="COPPER CHAPERONE PCU(A)C"/>
    <property type="match status" value="1"/>
</dbReference>
<dbReference type="Proteomes" id="UP000248918">
    <property type="component" value="Unassembled WGS sequence"/>
</dbReference>
<protein>
    <recommendedName>
        <fullName evidence="4">Copper(I)-binding protein</fullName>
    </recommendedName>
</protein>
<evidence type="ECO:0000313" key="3">
    <source>
        <dbReference type="Proteomes" id="UP000248918"/>
    </source>
</evidence>
<feature type="chain" id="PRO_5016249469" description="Copper(I)-binding protein" evidence="1">
    <location>
        <begin position="23"/>
        <end position="151"/>
    </location>
</feature>
<comment type="caution">
    <text evidence="2">The sequence shown here is derived from an EMBL/GenBank/DDBJ whole genome shotgun (WGS) entry which is preliminary data.</text>
</comment>
<evidence type="ECO:0008006" key="4">
    <source>
        <dbReference type="Google" id="ProtNLM"/>
    </source>
</evidence>
<dbReference type="OrthoDB" id="9796962at2"/>
<evidence type="ECO:0000256" key="1">
    <source>
        <dbReference type="SAM" id="SignalP"/>
    </source>
</evidence>
<proteinExistence type="predicted"/>
<dbReference type="Gene3D" id="2.60.40.1890">
    <property type="entry name" value="PCu(A)C copper chaperone"/>
    <property type="match status" value="1"/>
</dbReference>
<dbReference type="AlphaFoldDB" id="A0A329CSA5"/>
<sequence>MNTSRQLLLAALLCGASFQAFAAEPASAPASVSDCWIRALPGDLPKGGYFKAHNAGDQPVNLVGISSTAFGMAMLHQTQSQGSTSSMAMVEQVPVPAHGTLVFAPGNYHAMLEEPKQALKVGSTIPLTFSFSNGQKVTAACAVKSAGTMGQ</sequence>